<reference evidence="3" key="1">
    <citation type="submission" date="2021-05" db="EMBL/GenBank/DDBJ databases">
        <title>The genome of the haptophyte Pavlova lutheri (Diacronema luteri, Pavlovales) - a model for lipid biosynthesis in eukaryotic algae.</title>
        <authorList>
            <person name="Hulatt C.J."/>
            <person name="Posewitz M.C."/>
        </authorList>
    </citation>
    <scope>NUCLEOTIDE SEQUENCE</scope>
    <source>
        <strain evidence="3">NIVA-4/92</strain>
    </source>
</reference>
<accession>A0A8J6CAC7</accession>
<name>A0A8J6CAC7_DIALT</name>
<keyword evidence="4" id="KW-1185">Reference proteome</keyword>
<dbReference type="EMBL" id="JAGTXO010000006">
    <property type="protein sequence ID" value="KAG8467482.1"/>
    <property type="molecule type" value="Genomic_DNA"/>
</dbReference>
<evidence type="ECO:0000256" key="2">
    <source>
        <dbReference type="SAM" id="Phobius"/>
    </source>
</evidence>
<evidence type="ECO:0000313" key="4">
    <source>
        <dbReference type="Proteomes" id="UP000751190"/>
    </source>
</evidence>
<feature type="transmembrane region" description="Helical" evidence="2">
    <location>
        <begin position="37"/>
        <end position="58"/>
    </location>
</feature>
<keyword evidence="2" id="KW-1133">Transmembrane helix</keyword>
<keyword evidence="2" id="KW-0812">Transmembrane</keyword>
<proteinExistence type="predicted"/>
<evidence type="ECO:0000256" key="1">
    <source>
        <dbReference type="SAM" id="MobiDB-lite"/>
    </source>
</evidence>
<dbReference type="OrthoDB" id="10495495at2759"/>
<feature type="region of interest" description="Disordered" evidence="1">
    <location>
        <begin position="267"/>
        <end position="293"/>
    </location>
</feature>
<gene>
    <name evidence="3" type="ORF">KFE25_000798</name>
</gene>
<evidence type="ECO:0000313" key="3">
    <source>
        <dbReference type="EMBL" id="KAG8467482.1"/>
    </source>
</evidence>
<protein>
    <submittedName>
        <fullName evidence="3">Uncharacterized protein</fullName>
    </submittedName>
</protein>
<feature type="compositionally biased region" description="Basic and acidic residues" evidence="1">
    <location>
        <begin position="270"/>
        <end position="293"/>
    </location>
</feature>
<dbReference type="AlphaFoldDB" id="A0A8J6CAC7"/>
<feature type="transmembrane region" description="Helical" evidence="2">
    <location>
        <begin position="94"/>
        <end position="116"/>
    </location>
</feature>
<comment type="caution">
    <text evidence="3">The sequence shown here is derived from an EMBL/GenBank/DDBJ whole genome shotgun (WGS) entry which is preliminary data.</text>
</comment>
<dbReference type="Proteomes" id="UP000751190">
    <property type="component" value="Unassembled WGS sequence"/>
</dbReference>
<sequence>MSGVLVPDDEAMIDDWPQPSIKSDKAASGLPPEVLLWHMRVIGVLAFLIAVVLGLLLAAWRRYWPMSSMVNLDAAVAVYQAGPFWLAGGSRLTIVALLLIPWLTTVLVLCSSLAGGKFGMQSTVQLTTALKVALRVQAAYFIFAHLPLELLGEEFVMFESGIKVPRVNAIWELTNICSDALFSFGVFYLLLSLQDAAPRWVLYVPIVQCAYNVKNDLVWYPLGAMISPESKPSFPLGLLDGLTIVPLICVYVHHFLTAAATAPAVKATKHSHEQRGLTPSREREPGWQELADR</sequence>
<organism evidence="3 4">
    <name type="scientific">Diacronema lutheri</name>
    <name type="common">Unicellular marine alga</name>
    <name type="synonym">Monochrysis lutheri</name>
    <dbReference type="NCBI Taxonomy" id="2081491"/>
    <lineage>
        <taxon>Eukaryota</taxon>
        <taxon>Haptista</taxon>
        <taxon>Haptophyta</taxon>
        <taxon>Pavlovophyceae</taxon>
        <taxon>Pavlovales</taxon>
        <taxon>Pavlovaceae</taxon>
        <taxon>Diacronema</taxon>
    </lineage>
</organism>
<keyword evidence="2" id="KW-0472">Membrane</keyword>